<protein>
    <recommendedName>
        <fullName evidence="2">UBA domain-containing protein</fullName>
    </recommendedName>
</protein>
<accession>A0A383VPH6</accession>
<dbReference type="AlphaFoldDB" id="A0A383VPH6"/>
<dbReference type="SUPFAM" id="SSF46934">
    <property type="entry name" value="UBA-like"/>
    <property type="match status" value="1"/>
</dbReference>
<sequence>MAVSLLCKDCNTLLKNIAEAQAHSDATGHANFEESTQPVTQLVCTACGKPCRTDAEKALHTKFTGHTEYVDKTGEDVPMLDTEQQMAAAKQQMEEDLDADAELLGVKRKKKPAAAAAAGGEAGAAAAAAAEGGDAAAAAAAAGDDELVPVEVSPELLTELLGMGFGEARAARGLHFSGNSTLEGAINWLAEHEADADIDEPLLVPKSTVKQQLSAEEARVQAAELLRKAKLKREKEEAETARIRERERIRHGKELQAAKRKEEEGAMRRMIEERKREKAEEARAREALRAKLEQDRRERRKKLGLPEELTEEEKAREAEKARKKAEEEAAKHYVYVKPISVIEKLRGQLVSMKKAGGEEPFKTAAGTMLKYIGNVARAPDEEKFRSINLGNAAFQARVASVPGSVDFLKLVGFEEADGVLVLPRDKINMEILNSAGGEINNALSNPFFGML</sequence>
<evidence type="ECO:0000313" key="4">
    <source>
        <dbReference type="Proteomes" id="UP000256970"/>
    </source>
</evidence>
<feature type="region of interest" description="Disordered" evidence="1">
    <location>
        <begin position="294"/>
        <end position="323"/>
    </location>
</feature>
<dbReference type="SMART" id="SM00580">
    <property type="entry name" value="PUG"/>
    <property type="match status" value="1"/>
</dbReference>
<dbReference type="Pfam" id="PF24560">
    <property type="entry name" value="zf-C2H2_OTU1_C"/>
    <property type="match status" value="1"/>
</dbReference>
<keyword evidence="4" id="KW-1185">Reference proteome</keyword>
<dbReference type="PANTHER" id="PTHR46713">
    <property type="entry name" value="F13M7.16 PROTEIN"/>
    <property type="match status" value="1"/>
</dbReference>
<dbReference type="EMBL" id="FNXT01000731">
    <property type="protein sequence ID" value="SZX66719.1"/>
    <property type="molecule type" value="Genomic_DNA"/>
</dbReference>
<dbReference type="SUPFAM" id="SSF143503">
    <property type="entry name" value="PUG domain-like"/>
    <property type="match status" value="1"/>
</dbReference>
<dbReference type="InterPro" id="IPR018997">
    <property type="entry name" value="PUB_domain"/>
</dbReference>
<dbReference type="Pfam" id="PF09409">
    <property type="entry name" value="PUB"/>
    <property type="match status" value="1"/>
</dbReference>
<dbReference type="InterPro" id="IPR015940">
    <property type="entry name" value="UBA"/>
</dbReference>
<dbReference type="PANTHER" id="PTHR46713:SF1">
    <property type="entry name" value="F13M7.16 PROTEIN"/>
    <property type="match status" value="1"/>
</dbReference>
<proteinExistence type="predicted"/>
<dbReference type="STRING" id="3088.A0A383VPH6"/>
<feature type="domain" description="UBA" evidence="2">
    <location>
        <begin position="151"/>
        <end position="192"/>
    </location>
</feature>
<dbReference type="Proteomes" id="UP000256970">
    <property type="component" value="Unassembled WGS sequence"/>
</dbReference>
<dbReference type="Gene3D" id="1.10.8.10">
    <property type="entry name" value="DNA helicase RuvA subunit, C-terminal domain"/>
    <property type="match status" value="1"/>
</dbReference>
<dbReference type="Gene3D" id="1.20.58.2190">
    <property type="match status" value="1"/>
</dbReference>
<dbReference type="PROSITE" id="PS50030">
    <property type="entry name" value="UBA"/>
    <property type="match status" value="1"/>
</dbReference>
<feature type="compositionally biased region" description="Basic and acidic residues" evidence="1">
    <location>
        <begin position="312"/>
        <end position="323"/>
    </location>
</feature>
<dbReference type="InterPro" id="IPR036339">
    <property type="entry name" value="PUB-like_dom_sf"/>
</dbReference>
<evidence type="ECO:0000259" key="2">
    <source>
        <dbReference type="PROSITE" id="PS50030"/>
    </source>
</evidence>
<evidence type="ECO:0000313" key="3">
    <source>
        <dbReference type="EMBL" id="SZX66719.1"/>
    </source>
</evidence>
<dbReference type="Pfam" id="PF22562">
    <property type="entry name" value="UBA_7"/>
    <property type="match status" value="1"/>
</dbReference>
<dbReference type="InterPro" id="IPR057766">
    <property type="entry name" value="Znf-C2H2_OTU1-like_C"/>
</dbReference>
<gene>
    <name evidence="3" type="ORF">BQ4739_LOCUS7137</name>
</gene>
<organism evidence="3 4">
    <name type="scientific">Tetradesmus obliquus</name>
    <name type="common">Green alga</name>
    <name type="synonym">Acutodesmus obliquus</name>
    <dbReference type="NCBI Taxonomy" id="3088"/>
    <lineage>
        <taxon>Eukaryota</taxon>
        <taxon>Viridiplantae</taxon>
        <taxon>Chlorophyta</taxon>
        <taxon>core chlorophytes</taxon>
        <taxon>Chlorophyceae</taxon>
        <taxon>CS clade</taxon>
        <taxon>Sphaeropleales</taxon>
        <taxon>Scenedesmaceae</taxon>
        <taxon>Tetradesmus</taxon>
    </lineage>
</organism>
<evidence type="ECO:0000256" key="1">
    <source>
        <dbReference type="SAM" id="MobiDB-lite"/>
    </source>
</evidence>
<reference evidence="3 4" key="1">
    <citation type="submission" date="2016-10" db="EMBL/GenBank/DDBJ databases">
        <authorList>
            <person name="Cai Z."/>
        </authorList>
    </citation>
    <scope>NUCLEOTIDE SEQUENCE [LARGE SCALE GENOMIC DNA]</scope>
</reference>
<name>A0A383VPH6_TETOB</name>
<dbReference type="InterPro" id="IPR009060">
    <property type="entry name" value="UBA-like_sf"/>
</dbReference>